<evidence type="ECO:0008006" key="3">
    <source>
        <dbReference type="Google" id="ProtNLM"/>
    </source>
</evidence>
<feature type="chain" id="PRO_5030002261" description="Hexosyltransferase" evidence="1">
    <location>
        <begin position="19"/>
        <end position="344"/>
    </location>
</feature>
<protein>
    <recommendedName>
        <fullName evidence="3">Hexosyltransferase</fullName>
    </recommendedName>
</protein>
<dbReference type="AlphaFoldDB" id="A0A061SH77"/>
<dbReference type="SUPFAM" id="SSF53448">
    <property type="entry name" value="Nucleotide-diphospho-sugar transferases"/>
    <property type="match status" value="1"/>
</dbReference>
<name>A0A061SH77_9CHLO</name>
<dbReference type="EMBL" id="GBEZ01002868">
    <property type="protein sequence ID" value="JAC82225.1"/>
    <property type="molecule type" value="Transcribed_RNA"/>
</dbReference>
<gene>
    <name evidence="2" type="ORF">TSPGSL018_6213</name>
</gene>
<feature type="signal peptide" evidence="1">
    <location>
        <begin position="1"/>
        <end position="18"/>
    </location>
</feature>
<sequence length="344" mass="39552">MILLETVLALFLISSVFPARPLTSNIPPTLLFSLCPLFYSRIFYSAFEVCSDERLASFSKHAFVFPHDLRTSVDVEGLAEALGFIRTFHSNNITDILLLIPPRKITRDLESVLFKYRAAVVRRRIPEVSPSVFLWSERRRNCCSWREYLKLTAWTLVQYDSVIVIDIDQRVLQTLDNIFACASRGYFLYTSGPLSPLNAGFFALRPLYPIYDDMVTQLAQVTFRPSDGFEGTGFGKPGWFRDNPPKNRTLTHAPYGAEGPQGFLYYYFVLKRSHLERYAYRPAELDRCIWNYQKEGLARADKHPCSGYAQPPSLVHKQDSYARSLVQKKRAQVKLFLEASNLKD</sequence>
<proteinExistence type="predicted"/>
<dbReference type="InterPro" id="IPR029044">
    <property type="entry name" value="Nucleotide-diphossugar_trans"/>
</dbReference>
<dbReference type="PANTHER" id="PTHR11183">
    <property type="entry name" value="GLYCOGENIN SUBFAMILY MEMBER"/>
    <property type="match status" value="1"/>
</dbReference>
<evidence type="ECO:0000256" key="1">
    <source>
        <dbReference type="SAM" id="SignalP"/>
    </source>
</evidence>
<evidence type="ECO:0000313" key="2">
    <source>
        <dbReference type="EMBL" id="JAC82225.1"/>
    </source>
</evidence>
<keyword evidence="1" id="KW-0732">Signal</keyword>
<dbReference type="InterPro" id="IPR050587">
    <property type="entry name" value="GNT1/Glycosyltrans_8"/>
</dbReference>
<reference evidence="2" key="1">
    <citation type="submission" date="2014-05" db="EMBL/GenBank/DDBJ databases">
        <title>The transcriptome of the halophilic microalga Tetraselmis sp. GSL018 isolated from the Great Salt Lake, Utah.</title>
        <authorList>
            <person name="Jinkerson R.E."/>
            <person name="D'Adamo S."/>
            <person name="Posewitz M.C."/>
        </authorList>
    </citation>
    <scope>NUCLEOTIDE SEQUENCE</scope>
    <source>
        <strain evidence="2">GSL018</strain>
    </source>
</reference>
<organism evidence="2">
    <name type="scientific">Tetraselmis sp. GSL018</name>
    <dbReference type="NCBI Taxonomy" id="582737"/>
    <lineage>
        <taxon>Eukaryota</taxon>
        <taxon>Viridiplantae</taxon>
        <taxon>Chlorophyta</taxon>
        <taxon>core chlorophytes</taxon>
        <taxon>Chlorodendrophyceae</taxon>
        <taxon>Chlorodendrales</taxon>
        <taxon>Chlorodendraceae</taxon>
        <taxon>Tetraselmis</taxon>
    </lineage>
</organism>
<accession>A0A061SH77</accession>
<dbReference type="Gene3D" id="3.90.550.10">
    <property type="entry name" value="Spore Coat Polysaccharide Biosynthesis Protein SpsA, Chain A"/>
    <property type="match status" value="1"/>
</dbReference>